<dbReference type="EMBL" id="AMZO01000020">
    <property type="protein sequence ID" value="ELR65197.1"/>
    <property type="molecule type" value="Genomic_DNA"/>
</dbReference>
<dbReference type="PATRIC" id="fig|1056511.3.peg.2845"/>
<evidence type="ECO:0000313" key="2">
    <source>
        <dbReference type="Proteomes" id="UP000011134"/>
    </source>
</evidence>
<reference evidence="1 2" key="1">
    <citation type="submission" date="2012-12" db="EMBL/GenBank/DDBJ databases">
        <title>Genome Assembly of Photobacterium sp. AK15.</title>
        <authorList>
            <person name="Khatri I."/>
            <person name="Vaidya B."/>
            <person name="Srinivas T.N.R."/>
            <person name="Subramanian S."/>
            <person name="Pinnaka A."/>
        </authorList>
    </citation>
    <scope>NUCLEOTIDE SEQUENCE [LARGE SCALE GENOMIC DNA]</scope>
    <source>
        <strain evidence="1 2">AK15</strain>
    </source>
</reference>
<name>L8JCS9_9GAMM</name>
<proteinExistence type="predicted"/>
<organism evidence="1 2">
    <name type="scientific">Photobacterium marinum</name>
    <dbReference type="NCBI Taxonomy" id="1056511"/>
    <lineage>
        <taxon>Bacteria</taxon>
        <taxon>Pseudomonadati</taxon>
        <taxon>Pseudomonadota</taxon>
        <taxon>Gammaproteobacteria</taxon>
        <taxon>Vibrionales</taxon>
        <taxon>Vibrionaceae</taxon>
        <taxon>Photobacterium</taxon>
    </lineage>
</organism>
<dbReference type="AlphaFoldDB" id="L8JCS9"/>
<dbReference type="Proteomes" id="UP000011134">
    <property type="component" value="Unassembled WGS sequence"/>
</dbReference>
<protein>
    <submittedName>
        <fullName evidence="1">Uncharacterized protein</fullName>
    </submittedName>
</protein>
<keyword evidence="2" id="KW-1185">Reference proteome</keyword>
<accession>L8JCS9</accession>
<gene>
    <name evidence="1" type="ORF">C942_01769</name>
</gene>
<sequence>MGYVNDLVSIFAEQACAENKNTVFVADKFGIANAHPE</sequence>
<evidence type="ECO:0000313" key="1">
    <source>
        <dbReference type="EMBL" id="ELR65197.1"/>
    </source>
</evidence>
<comment type="caution">
    <text evidence="1">The sequence shown here is derived from an EMBL/GenBank/DDBJ whole genome shotgun (WGS) entry which is preliminary data.</text>
</comment>